<evidence type="ECO:0000256" key="7">
    <source>
        <dbReference type="ARBA" id="ARBA00023237"/>
    </source>
</evidence>
<evidence type="ECO:0000256" key="10">
    <source>
        <dbReference type="SAM" id="SignalP"/>
    </source>
</evidence>
<comment type="subcellular location">
    <subcellularLocation>
        <location evidence="1 8">Cell outer membrane</location>
        <topology evidence="1 8">Multi-pass membrane protein</topology>
    </subcellularLocation>
</comment>
<dbReference type="InterPro" id="IPR037066">
    <property type="entry name" value="Plug_dom_sf"/>
</dbReference>
<evidence type="ECO:0000256" key="6">
    <source>
        <dbReference type="ARBA" id="ARBA00023136"/>
    </source>
</evidence>
<keyword evidence="7 8" id="KW-0998">Cell outer membrane</keyword>
<dbReference type="InterPro" id="IPR039426">
    <property type="entry name" value="TonB-dep_rcpt-like"/>
</dbReference>
<dbReference type="Gene3D" id="2.170.130.10">
    <property type="entry name" value="TonB-dependent receptor, plug domain"/>
    <property type="match status" value="1"/>
</dbReference>
<name>A0A941D284_9CAUL</name>
<keyword evidence="14" id="KW-1185">Reference proteome</keyword>
<dbReference type="Pfam" id="PF07715">
    <property type="entry name" value="Plug"/>
    <property type="match status" value="1"/>
</dbReference>
<comment type="similarity">
    <text evidence="8 9">Belongs to the TonB-dependent receptor family.</text>
</comment>
<feature type="domain" description="TonB-dependent receptor plug" evidence="12">
    <location>
        <begin position="45"/>
        <end position="164"/>
    </location>
</feature>
<keyword evidence="6 8" id="KW-0472">Membrane</keyword>
<reference evidence="13" key="1">
    <citation type="submission" date="2021-04" db="EMBL/GenBank/DDBJ databases">
        <title>Draft genome assembly of strain Phenylobacterium sp. 20VBR1 using MiniION and Illumina platforms.</title>
        <authorList>
            <person name="Thomas F.A."/>
            <person name="Krishnan K.P."/>
            <person name="Sinha R.K."/>
        </authorList>
    </citation>
    <scope>NUCLEOTIDE SEQUENCE</scope>
    <source>
        <strain evidence="13">20VBR1</strain>
    </source>
</reference>
<feature type="domain" description="TonB-dependent receptor-like beta-barrel" evidence="11">
    <location>
        <begin position="284"/>
        <end position="756"/>
    </location>
</feature>
<comment type="caution">
    <text evidence="13">The sequence shown here is derived from an EMBL/GenBank/DDBJ whole genome shotgun (WGS) entry which is preliminary data.</text>
</comment>
<accession>A0A941D284</accession>
<proteinExistence type="inferred from homology"/>
<dbReference type="PANTHER" id="PTHR47234">
    <property type="match status" value="1"/>
</dbReference>
<dbReference type="Proteomes" id="UP000622580">
    <property type="component" value="Unassembled WGS sequence"/>
</dbReference>
<evidence type="ECO:0000256" key="2">
    <source>
        <dbReference type="ARBA" id="ARBA00022448"/>
    </source>
</evidence>
<gene>
    <name evidence="13" type="ORF">JKL49_16240</name>
</gene>
<dbReference type="InterPro" id="IPR000531">
    <property type="entry name" value="Beta-barrel_TonB"/>
</dbReference>
<evidence type="ECO:0000259" key="11">
    <source>
        <dbReference type="Pfam" id="PF00593"/>
    </source>
</evidence>
<dbReference type="AlphaFoldDB" id="A0A941D284"/>
<evidence type="ECO:0000256" key="4">
    <source>
        <dbReference type="ARBA" id="ARBA00022692"/>
    </source>
</evidence>
<evidence type="ECO:0000256" key="3">
    <source>
        <dbReference type="ARBA" id="ARBA00022452"/>
    </source>
</evidence>
<keyword evidence="13" id="KW-0675">Receptor</keyword>
<evidence type="ECO:0000256" key="5">
    <source>
        <dbReference type="ARBA" id="ARBA00023077"/>
    </source>
</evidence>
<evidence type="ECO:0000313" key="14">
    <source>
        <dbReference type="Proteomes" id="UP000622580"/>
    </source>
</evidence>
<dbReference type="CDD" id="cd01347">
    <property type="entry name" value="ligand_gated_channel"/>
    <property type="match status" value="1"/>
</dbReference>
<dbReference type="RefSeq" id="WP_215341691.1">
    <property type="nucleotide sequence ID" value="NZ_JAGSGD010000001.1"/>
</dbReference>
<keyword evidence="10" id="KW-0732">Signal</keyword>
<evidence type="ECO:0000256" key="8">
    <source>
        <dbReference type="PROSITE-ProRule" id="PRU01360"/>
    </source>
</evidence>
<evidence type="ECO:0000313" key="13">
    <source>
        <dbReference type="EMBL" id="MBR7620945.1"/>
    </source>
</evidence>
<evidence type="ECO:0000256" key="1">
    <source>
        <dbReference type="ARBA" id="ARBA00004571"/>
    </source>
</evidence>
<sequence length="804" mass="84505">MRKWFGTACAALLGLGLAGQALAADETSVDELIVTGTRVTGLRASDSAAPIQVVSQAVLERVGATDFVNALALMVPSFTAQAVGGDMANETLSARLRGLSPNHALVLINGKRRHGTSNLAILSGAYQGGAAADLNFIPPAAIARIEVLQDGAAAQYGSDAIAGVINIILKQDVDGGGADVMVGQYFEGDGDTGEVSLNAGFAPADGAFVNVTALSRYHSYSNRGGPDQRVEQAIASGAHPDWKNLSGYPQLNKIFGDARYQLNLVTVNAGADLGGDMRAYATATYGAKYGGGWANFRLPTRLPALYPLGFNPIDTTKEQDYALTGGIAGAAAGWTWDLSSTWGRDDIAVNITNSANVDLYKDTGKTPSAFHAGDFIATQWTTTLDLARPFRLLARPATFALGAERRAEIYEIKAGDPASRYKAGSQSYPGFALTDAGEHSRDNWAVYADLAFAPAPDTTLDVALRHERFSDFGSTTVGKLTGRWDVTPAFALRGTASTGFRAPTLAESYYSATNVQPNSAFVQLPPNAPAAALIGIDRLKPETSVNLSAGVLVRPGGGVVVTLDAYQIEVEDRVVGSGTLYGYYNGVVQSAAVNAAIAANGNVLEPVPFSGVNVFSNGVDTRTRGADLVVTWSNSYGAPGRIDWTVAANYNQTKVTGVRATPVQLAASGQSLFDKVALSTLETASPKMKLVAGALWQAGGWSVDLRETWYGQTSRFSDPGDGRYYLDKAGAKLITDLVVGYDLTKQVSLKFGANNLFDVHPNRVNAAGLAASAAAGNPAVEVYPAFSPFGINGGFYYARVGYRF</sequence>
<dbReference type="InterPro" id="IPR012910">
    <property type="entry name" value="Plug_dom"/>
</dbReference>
<evidence type="ECO:0000259" key="12">
    <source>
        <dbReference type="Pfam" id="PF07715"/>
    </source>
</evidence>
<feature type="signal peptide" evidence="10">
    <location>
        <begin position="1"/>
        <end position="23"/>
    </location>
</feature>
<organism evidence="13 14">
    <name type="scientific">Phenylobacterium glaciei</name>
    <dbReference type="NCBI Taxonomy" id="2803784"/>
    <lineage>
        <taxon>Bacteria</taxon>
        <taxon>Pseudomonadati</taxon>
        <taxon>Pseudomonadota</taxon>
        <taxon>Alphaproteobacteria</taxon>
        <taxon>Caulobacterales</taxon>
        <taxon>Caulobacteraceae</taxon>
        <taxon>Phenylobacterium</taxon>
    </lineage>
</organism>
<protein>
    <submittedName>
        <fullName evidence="13">TonB-dependent receptor</fullName>
    </submittedName>
</protein>
<dbReference type="GO" id="GO:0009279">
    <property type="term" value="C:cell outer membrane"/>
    <property type="evidence" value="ECO:0007669"/>
    <property type="project" value="UniProtKB-SubCell"/>
</dbReference>
<dbReference type="Pfam" id="PF00593">
    <property type="entry name" value="TonB_dep_Rec_b-barrel"/>
    <property type="match status" value="1"/>
</dbReference>
<dbReference type="PANTHER" id="PTHR47234:SF3">
    <property type="entry name" value="SECRETIN_TONB SHORT N-TERMINAL DOMAIN-CONTAINING PROTEIN"/>
    <property type="match status" value="1"/>
</dbReference>
<keyword evidence="3 8" id="KW-1134">Transmembrane beta strand</keyword>
<dbReference type="EMBL" id="JAGSGD010000001">
    <property type="protein sequence ID" value="MBR7620945.1"/>
    <property type="molecule type" value="Genomic_DNA"/>
</dbReference>
<evidence type="ECO:0000256" key="9">
    <source>
        <dbReference type="RuleBase" id="RU003357"/>
    </source>
</evidence>
<dbReference type="SUPFAM" id="SSF56935">
    <property type="entry name" value="Porins"/>
    <property type="match status" value="1"/>
</dbReference>
<feature type="chain" id="PRO_5037083070" evidence="10">
    <location>
        <begin position="24"/>
        <end position="804"/>
    </location>
</feature>
<dbReference type="PROSITE" id="PS52016">
    <property type="entry name" value="TONB_DEPENDENT_REC_3"/>
    <property type="match status" value="1"/>
</dbReference>
<dbReference type="Gene3D" id="2.40.170.20">
    <property type="entry name" value="TonB-dependent receptor, beta-barrel domain"/>
    <property type="match status" value="1"/>
</dbReference>
<keyword evidence="5 9" id="KW-0798">TonB box</keyword>
<keyword evidence="4 8" id="KW-0812">Transmembrane</keyword>
<dbReference type="InterPro" id="IPR036942">
    <property type="entry name" value="Beta-barrel_TonB_sf"/>
</dbReference>
<keyword evidence="2 8" id="KW-0813">Transport</keyword>